<evidence type="ECO:0000313" key="4">
    <source>
        <dbReference type="EMBL" id="CAD2214309.1"/>
    </source>
</evidence>
<dbReference type="AlphaFoldDB" id="A0A7G2C3Z0"/>
<evidence type="ECO:0000256" key="1">
    <source>
        <dbReference type="ARBA" id="ARBA00022741"/>
    </source>
</evidence>
<dbReference type="SMART" id="SM00175">
    <property type="entry name" value="RAB"/>
    <property type="match status" value="1"/>
</dbReference>
<proteinExistence type="predicted"/>
<keyword evidence="5" id="KW-1185">Reference proteome</keyword>
<sequence length="478" mass="53681">MSDVQKSCCNIILLGDAATGKTTLLNQYIYGEFTEDHEPTVLDCLRKDCEMVDGEYYVLNLVDICCDRDFKKMRASHIRNADLVVVVYSLADKLSLENSRKYTKEVVTARRKLVETLHPETKGMTLEEAEKAIEDKKNGVKPKDKRRGNNKKNQKKGKGKDNYVSLSEDYPYIPEVRIPFFFIGTHRDVNGSTSSRHWKQAEDNVSRCLEIAGLETTAYNLEDSQCASVRSDVPVGASESLPFYEMDLHNGEDVTKAFRAITRLHHIYNQTHRRVNALLPGDEKRVPVFTAESISPPKNRGQSFFDRKTKSQMINVTSSGSVNSRRNSIASGNYLYRREDSNASSMTTNTMLTDSTVEEDVAVYTSPSFYKKYGWGNHAKTKEGMRHDETTISEDPPNATRMVLRDSENPLSGDSYAVAGENSGKRQNDSEHGESANSSQGGETVESVDNGAILQTEYTTDYEEEVRSGKKHGDCCIQ</sequence>
<dbReference type="InterPro" id="IPR027417">
    <property type="entry name" value="P-loop_NTPase"/>
</dbReference>
<feature type="region of interest" description="Disordered" evidence="3">
    <location>
        <begin position="132"/>
        <end position="162"/>
    </location>
</feature>
<accession>A0A7G2C3Z0</accession>
<dbReference type="GO" id="GO:0003924">
    <property type="term" value="F:GTPase activity"/>
    <property type="evidence" value="ECO:0007669"/>
    <property type="project" value="InterPro"/>
</dbReference>
<feature type="compositionally biased region" description="Basic and acidic residues" evidence="3">
    <location>
        <begin position="465"/>
        <end position="478"/>
    </location>
</feature>
<dbReference type="InterPro" id="IPR020849">
    <property type="entry name" value="Small_GTPase_Ras-type"/>
</dbReference>
<dbReference type="Gene3D" id="3.40.50.300">
    <property type="entry name" value="P-loop containing nucleotide triphosphate hydrolases"/>
    <property type="match status" value="1"/>
</dbReference>
<dbReference type="SMART" id="SM00173">
    <property type="entry name" value="RAS"/>
    <property type="match status" value="1"/>
</dbReference>
<reference evidence="4 5" key="1">
    <citation type="submission" date="2020-08" db="EMBL/GenBank/DDBJ databases">
        <authorList>
            <person name="Newling K."/>
            <person name="Davey J."/>
            <person name="Forrester S."/>
        </authorList>
    </citation>
    <scope>NUCLEOTIDE SEQUENCE [LARGE SCALE GENOMIC DNA]</scope>
    <source>
        <strain evidence="5">Crithidia deanei Carvalho (ATCC PRA-265)</strain>
    </source>
</reference>
<organism evidence="4 5">
    <name type="scientific">Angomonas deanei</name>
    <dbReference type="NCBI Taxonomy" id="59799"/>
    <lineage>
        <taxon>Eukaryota</taxon>
        <taxon>Discoba</taxon>
        <taxon>Euglenozoa</taxon>
        <taxon>Kinetoplastea</taxon>
        <taxon>Metakinetoplastina</taxon>
        <taxon>Trypanosomatida</taxon>
        <taxon>Trypanosomatidae</taxon>
        <taxon>Strigomonadinae</taxon>
        <taxon>Angomonas</taxon>
    </lineage>
</organism>
<dbReference type="GO" id="GO:0016020">
    <property type="term" value="C:membrane"/>
    <property type="evidence" value="ECO:0007669"/>
    <property type="project" value="InterPro"/>
</dbReference>
<dbReference type="PROSITE" id="PS51419">
    <property type="entry name" value="RAB"/>
    <property type="match status" value="1"/>
</dbReference>
<dbReference type="Proteomes" id="UP000515908">
    <property type="component" value="Chromosome 03"/>
</dbReference>
<keyword evidence="2" id="KW-0342">GTP-binding</keyword>
<dbReference type="InterPro" id="IPR005225">
    <property type="entry name" value="Small_GTP-bd"/>
</dbReference>
<dbReference type="PRINTS" id="PR00449">
    <property type="entry name" value="RASTRNSFRMNG"/>
</dbReference>
<evidence type="ECO:0000256" key="3">
    <source>
        <dbReference type="SAM" id="MobiDB-lite"/>
    </source>
</evidence>
<dbReference type="EMBL" id="LR877147">
    <property type="protein sequence ID" value="CAD2214309.1"/>
    <property type="molecule type" value="Genomic_DNA"/>
</dbReference>
<feature type="compositionally biased region" description="Basic and acidic residues" evidence="3">
    <location>
        <begin position="423"/>
        <end position="434"/>
    </location>
</feature>
<dbReference type="InterPro" id="IPR001806">
    <property type="entry name" value="Small_GTPase"/>
</dbReference>
<protein>
    <submittedName>
        <fullName evidence="4">Ras of Complex, Roc, domain of DAPkinase/Ras family, putative</fullName>
    </submittedName>
</protein>
<dbReference type="GO" id="GO:0007165">
    <property type="term" value="P:signal transduction"/>
    <property type="evidence" value="ECO:0007669"/>
    <property type="project" value="InterPro"/>
</dbReference>
<feature type="compositionally biased region" description="Basic and acidic residues" evidence="3">
    <location>
        <begin position="132"/>
        <end position="142"/>
    </location>
</feature>
<dbReference type="PANTHER" id="PTHR24070">
    <property type="entry name" value="RAS, DI-RAS, AND RHEB FAMILY MEMBERS OF SMALL GTPASE SUPERFAMILY"/>
    <property type="match status" value="1"/>
</dbReference>
<dbReference type="VEuPathDB" id="TriTrypDB:ADEAN_000175400"/>
<dbReference type="SUPFAM" id="SSF52540">
    <property type="entry name" value="P-loop containing nucleoside triphosphate hydrolases"/>
    <property type="match status" value="1"/>
</dbReference>
<gene>
    <name evidence="4" type="ORF">ADEAN_000175400</name>
</gene>
<dbReference type="Pfam" id="PF00071">
    <property type="entry name" value="Ras"/>
    <property type="match status" value="1"/>
</dbReference>
<keyword evidence="4" id="KW-0808">Transferase</keyword>
<feature type="compositionally biased region" description="Basic residues" evidence="3">
    <location>
        <begin position="143"/>
        <end position="158"/>
    </location>
</feature>
<feature type="region of interest" description="Disordered" evidence="3">
    <location>
        <begin position="382"/>
        <end position="478"/>
    </location>
</feature>
<dbReference type="GO" id="GO:0016301">
    <property type="term" value="F:kinase activity"/>
    <property type="evidence" value="ECO:0007669"/>
    <property type="project" value="UniProtKB-KW"/>
</dbReference>
<dbReference type="NCBIfam" id="TIGR00231">
    <property type="entry name" value="small_GTP"/>
    <property type="match status" value="1"/>
</dbReference>
<evidence type="ECO:0000256" key="2">
    <source>
        <dbReference type="ARBA" id="ARBA00023134"/>
    </source>
</evidence>
<keyword evidence="1" id="KW-0547">Nucleotide-binding</keyword>
<dbReference type="SMART" id="SM00174">
    <property type="entry name" value="RHO"/>
    <property type="match status" value="1"/>
</dbReference>
<dbReference type="PROSITE" id="PS51421">
    <property type="entry name" value="RAS"/>
    <property type="match status" value="1"/>
</dbReference>
<keyword evidence="4" id="KW-0418">Kinase</keyword>
<evidence type="ECO:0000313" key="5">
    <source>
        <dbReference type="Proteomes" id="UP000515908"/>
    </source>
</evidence>
<name>A0A7G2C3Z0_9TRYP</name>
<dbReference type="GO" id="GO:0005525">
    <property type="term" value="F:GTP binding"/>
    <property type="evidence" value="ECO:0007669"/>
    <property type="project" value="UniProtKB-KW"/>
</dbReference>